<comment type="caution">
    <text evidence="1">The sequence shown here is derived from an EMBL/GenBank/DDBJ whole genome shotgun (WGS) entry which is preliminary data.</text>
</comment>
<dbReference type="AlphaFoldDB" id="A0A8T0FK82"/>
<gene>
    <name evidence="1" type="ORF">HNY73_006487</name>
</gene>
<reference evidence="1" key="1">
    <citation type="journal article" date="2020" name="bioRxiv">
        <title>Chromosome-level reference genome of the European wasp spider Argiope bruennichi: a resource for studies on range expansion and evolutionary adaptation.</title>
        <authorList>
            <person name="Sheffer M.M."/>
            <person name="Hoppe A."/>
            <person name="Krehenwinkel H."/>
            <person name="Uhl G."/>
            <person name="Kuss A.W."/>
            <person name="Jensen L."/>
            <person name="Jensen C."/>
            <person name="Gillespie R.G."/>
            <person name="Hoff K.J."/>
            <person name="Prost S."/>
        </authorList>
    </citation>
    <scope>NUCLEOTIDE SEQUENCE</scope>
</reference>
<evidence type="ECO:0000313" key="1">
    <source>
        <dbReference type="EMBL" id="KAF8791647.1"/>
    </source>
</evidence>
<reference evidence="1" key="2">
    <citation type="submission" date="2020-06" db="EMBL/GenBank/DDBJ databases">
        <authorList>
            <person name="Sheffer M."/>
        </authorList>
    </citation>
    <scope>NUCLEOTIDE SEQUENCE</scope>
</reference>
<dbReference type="Proteomes" id="UP000807504">
    <property type="component" value="Unassembled WGS sequence"/>
</dbReference>
<keyword evidence="2" id="KW-1185">Reference proteome</keyword>
<organism evidence="1 2">
    <name type="scientific">Argiope bruennichi</name>
    <name type="common">Wasp spider</name>
    <name type="synonym">Aranea bruennichi</name>
    <dbReference type="NCBI Taxonomy" id="94029"/>
    <lineage>
        <taxon>Eukaryota</taxon>
        <taxon>Metazoa</taxon>
        <taxon>Ecdysozoa</taxon>
        <taxon>Arthropoda</taxon>
        <taxon>Chelicerata</taxon>
        <taxon>Arachnida</taxon>
        <taxon>Araneae</taxon>
        <taxon>Araneomorphae</taxon>
        <taxon>Entelegynae</taxon>
        <taxon>Araneoidea</taxon>
        <taxon>Araneidae</taxon>
        <taxon>Argiope</taxon>
    </lineage>
</organism>
<accession>A0A8T0FK82</accession>
<name>A0A8T0FK82_ARGBR</name>
<evidence type="ECO:0000313" key="2">
    <source>
        <dbReference type="Proteomes" id="UP000807504"/>
    </source>
</evidence>
<proteinExistence type="predicted"/>
<dbReference type="EMBL" id="JABXBU010000011">
    <property type="protein sequence ID" value="KAF8791647.1"/>
    <property type="molecule type" value="Genomic_DNA"/>
</dbReference>
<sequence length="91" mass="10645">MARLRAFQIDEKRVEARETARLAMRNRRFRRRDQQRDNLRRDASGVVLNRAGVLYDCTIPHIIAFGHCSCEIGHCVASVYFERRKIIGGRD</sequence>
<protein>
    <submittedName>
        <fullName evidence="1">Uncharacterized protein</fullName>
    </submittedName>
</protein>